<evidence type="ECO:0000313" key="3">
    <source>
        <dbReference type="Proteomes" id="UP000308652"/>
    </source>
</evidence>
<keyword evidence="3" id="KW-1185">Reference proteome</keyword>
<evidence type="ECO:0000313" key="2">
    <source>
        <dbReference type="EMBL" id="TFK34576.1"/>
    </source>
</evidence>
<reference evidence="2 3" key="1">
    <citation type="journal article" date="2019" name="Nat. Ecol. Evol.">
        <title>Megaphylogeny resolves global patterns of mushroom evolution.</title>
        <authorList>
            <person name="Varga T."/>
            <person name="Krizsan K."/>
            <person name="Foldi C."/>
            <person name="Dima B."/>
            <person name="Sanchez-Garcia M."/>
            <person name="Sanchez-Ramirez S."/>
            <person name="Szollosi G.J."/>
            <person name="Szarkandi J.G."/>
            <person name="Papp V."/>
            <person name="Albert L."/>
            <person name="Andreopoulos W."/>
            <person name="Angelini C."/>
            <person name="Antonin V."/>
            <person name="Barry K.W."/>
            <person name="Bougher N.L."/>
            <person name="Buchanan P."/>
            <person name="Buyck B."/>
            <person name="Bense V."/>
            <person name="Catcheside P."/>
            <person name="Chovatia M."/>
            <person name="Cooper J."/>
            <person name="Damon W."/>
            <person name="Desjardin D."/>
            <person name="Finy P."/>
            <person name="Geml J."/>
            <person name="Haridas S."/>
            <person name="Hughes K."/>
            <person name="Justo A."/>
            <person name="Karasinski D."/>
            <person name="Kautmanova I."/>
            <person name="Kiss B."/>
            <person name="Kocsube S."/>
            <person name="Kotiranta H."/>
            <person name="LaButti K.M."/>
            <person name="Lechner B.E."/>
            <person name="Liimatainen K."/>
            <person name="Lipzen A."/>
            <person name="Lukacs Z."/>
            <person name="Mihaltcheva S."/>
            <person name="Morgado L.N."/>
            <person name="Niskanen T."/>
            <person name="Noordeloos M.E."/>
            <person name="Ohm R.A."/>
            <person name="Ortiz-Santana B."/>
            <person name="Ovrebo C."/>
            <person name="Racz N."/>
            <person name="Riley R."/>
            <person name="Savchenko A."/>
            <person name="Shiryaev A."/>
            <person name="Soop K."/>
            <person name="Spirin V."/>
            <person name="Szebenyi C."/>
            <person name="Tomsovsky M."/>
            <person name="Tulloss R.E."/>
            <person name="Uehling J."/>
            <person name="Grigoriev I.V."/>
            <person name="Vagvolgyi C."/>
            <person name="Papp T."/>
            <person name="Martin F.M."/>
            <person name="Miettinen O."/>
            <person name="Hibbett D.S."/>
            <person name="Nagy L.G."/>
        </authorList>
    </citation>
    <scope>NUCLEOTIDE SEQUENCE [LARGE SCALE GENOMIC DNA]</scope>
    <source>
        <strain evidence="2 3">CBS 166.37</strain>
    </source>
</reference>
<organism evidence="2 3">
    <name type="scientific">Crucibulum laeve</name>
    <dbReference type="NCBI Taxonomy" id="68775"/>
    <lineage>
        <taxon>Eukaryota</taxon>
        <taxon>Fungi</taxon>
        <taxon>Dikarya</taxon>
        <taxon>Basidiomycota</taxon>
        <taxon>Agaricomycotina</taxon>
        <taxon>Agaricomycetes</taxon>
        <taxon>Agaricomycetidae</taxon>
        <taxon>Agaricales</taxon>
        <taxon>Agaricineae</taxon>
        <taxon>Nidulariaceae</taxon>
        <taxon>Crucibulum</taxon>
    </lineage>
</organism>
<gene>
    <name evidence="2" type="ORF">BDQ12DRAFT_689523</name>
</gene>
<feature type="transmembrane region" description="Helical" evidence="1">
    <location>
        <begin position="16"/>
        <end position="37"/>
    </location>
</feature>
<dbReference type="Proteomes" id="UP000308652">
    <property type="component" value="Unassembled WGS sequence"/>
</dbReference>
<dbReference type="AlphaFoldDB" id="A0A5C3LRD5"/>
<name>A0A5C3LRD5_9AGAR</name>
<accession>A0A5C3LRD5</accession>
<dbReference type="EMBL" id="ML213630">
    <property type="protein sequence ID" value="TFK34576.1"/>
    <property type="molecule type" value="Genomic_DNA"/>
</dbReference>
<protein>
    <submittedName>
        <fullName evidence="2">Uncharacterized protein</fullName>
    </submittedName>
</protein>
<keyword evidence="1" id="KW-0472">Membrane</keyword>
<sequence>MDAPASLMLEHHFPSLYTVAQALIIAGMATTVAVHSYHLSAGSNLYIHLSGPSNYHTRCGDRFRPWFLDAHPAHGTVDYLGLTDVQRDLALKDVKDAERAGAGRKSSYERSR</sequence>
<keyword evidence="1" id="KW-0812">Transmembrane</keyword>
<evidence type="ECO:0000256" key="1">
    <source>
        <dbReference type="SAM" id="Phobius"/>
    </source>
</evidence>
<proteinExistence type="predicted"/>
<keyword evidence="1" id="KW-1133">Transmembrane helix</keyword>